<evidence type="ECO:0000313" key="2">
    <source>
        <dbReference type="Proteomes" id="UP000636755"/>
    </source>
</evidence>
<protein>
    <recommendedName>
        <fullName evidence="3">Phage protein</fullName>
    </recommendedName>
</protein>
<proteinExistence type="predicted"/>
<comment type="caution">
    <text evidence="1">The sequence shown here is derived from an EMBL/GenBank/DDBJ whole genome shotgun (WGS) entry which is preliminary data.</text>
</comment>
<gene>
    <name evidence="1" type="ORF">H8R91_06500</name>
</gene>
<sequence length="71" mass="8249">MFSMDKSDFIEFSLQPFIQRLDEGVESLSYEYDDGIAEEYCNIKYKNGYKHRVCITADSEKAIINDVLKAL</sequence>
<dbReference type="EMBL" id="JACOPS010000002">
    <property type="protein sequence ID" value="MBC5728171.1"/>
    <property type="molecule type" value="Genomic_DNA"/>
</dbReference>
<dbReference type="RefSeq" id="WP_186935336.1">
    <property type="nucleotide sequence ID" value="NZ_JACOPS010000002.1"/>
</dbReference>
<evidence type="ECO:0000313" key="1">
    <source>
        <dbReference type="EMBL" id="MBC5728171.1"/>
    </source>
</evidence>
<evidence type="ECO:0008006" key="3">
    <source>
        <dbReference type="Google" id="ProtNLM"/>
    </source>
</evidence>
<name>A0ABR7HL58_9FIRM</name>
<reference evidence="1 2" key="1">
    <citation type="submission" date="2020-08" db="EMBL/GenBank/DDBJ databases">
        <title>Genome public.</title>
        <authorList>
            <person name="Liu C."/>
            <person name="Sun Q."/>
        </authorList>
    </citation>
    <scope>NUCLEOTIDE SEQUENCE [LARGE SCALE GENOMIC DNA]</scope>
    <source>
        <strain evidence="1 2">NSJ-71</strain>
    </source>
</reference>
<organism evidence="1 2">
    <name type="scientific">Ruminococcus intestinalis</name>
    <dbReference type="NCBI Taxonomy" id="2763066"/>
    <lineage>
        <taxon>Bacteria</taxon>
        <taxon>Bacillati</taxon>
        <taxon>Bacillota</taxon>
        <taxon>Clostridia</taxon>
        <taxon>Eubacteriales</taxon>
        <taxon>Oscillospiraceae</taxon>
        <taxon>Ruminococcus</taxon>
    </lineage>
</organism>
<keyword evidence="2" id="KW-1185">Reference proteome</keyword>
<accession>A0ABR7HL58</accession>
<dbReference type="Proteomes" id="UP000636755">
    <property type="component" value="Unassembled WGS sequence"/>
</dbReference>